<feature type="binding site" evidence="6">
    <location>
        <position position="194"/>
    </location>
    <ligand>
        <name>substrate</name>
    </ligand>
</feature>
<proteinExistence type="inferred from homology"/>
<keyword evidence="8" id="KW-1185">Reference proteome</keyword>
<dbReference type="NCBIfam" id="TIGR03814">
    <property type="entry name" value="Gln_ase"/>
    <property type="match status" value="1"/>
</dbReference>
<dbReference type="RefSeq" id="WP_058642292.1">
    <property type="nucleotide sequence ID" value="NZ_LDSL01000071.1"/>
</dbReference>
<dbReference type="NCBIfam" id="NF002133">
    <property type="entry name" value="PRK00971.1-2"/>
    <property type="match status" value="1"/>
</dbReference>
<protein>
    <recommendedName>
        <fullName evidence="3 6">Glutaminase</fullName>
        <ecNumber evidence="3 6">3.5.1.2</ecNumber>
    </recommendedName>
</protein>
<accession>A0A147GUL9</accession>
<dbReference type="NCBIfam" id="NF002132">
    <property type="entry name" value="PRK00971.1-1"/>
    <property type="match status" value="1"/>
</dbReference>
<name>A0A147GUL9_9BURK</name>
<dbReference type="Pfam" id="PF04960">
    <property type="entry name" value="Glutaminase"/>
    <property type="match status" value="1"/>
</dbReference>
<reference evidence="7 8" key="1">
    <citation type="journal article" date="2016" name="Front. Microbiol.">
        <title>Genomic Resource of Rice Seed Associated Bacteria.</title>
        <authorList>
            <person name="Midha S."/>
            <person name="Bansal K."/>
            <person name="Sharma S."/>
            <person name="Kumar N."/>
            <person name="Patil P.P."/>
            <person name="Chaudhry V."/>
            <person name="Patil P.B."/>
        </authorList>
    </citation>
    <scope>NUCLEOTIDE SEQUENCE [LARGE SCALE GENOMIC DNA]</scope>
    <source>
        <strain evidence="7 8">NS331</strain>
    </source>
</reference>
<keyword evidence="6" id="KW-0007">Acetylation</keyword>
<evidence type="ECO:0000313" key="7">
    <source>
        <dbReference type="EMBL" id="KTT21243.1"/>
    </source>
</evidence>
<dbReference type="AlphaFoldDB" id="A0A147GUL9"/>
<organism evidence="7 8">
    <name type="scientific">Pseudacidovorax intermedius</name>
    <dbReference type="NCBI Taxonomy" id="433924"/>
    <lineage>
        <taxon>Bacteria</taxon>
        <taxon>Pseudomonadati</taxon>
        <taxon>Pseudomonadota</taxon>
        <taxon>Betaproteobacteria</taxon>
        <taxon>Burkholderiales</taxon>
        <taxon>Comamonadaceae</taxon>
        <taxon>Pseudacidovorax</taxon>
    </lineage>
</organism>
<dbReference type="OrthoDB" id="9788822at2"/>
<dbReference type="GO" id="GO:0006537">
    <property type="term" value="P:glutamate biosynthetic process"/>
    <property type="evidence" value="ECO:0007669"/>
    <property type="project" value="TreeGrafter"/>
</dbReference>
<dbReference type="GO" id="GO:0004359">
    <property type="term" value="F:glutaminase activity"/>
    <property type="evidence" value="ECO:0007669"/>
    <property type="project" value="UniProtKB-UniRule"/>
</dbReference>
<dbReference type="Gene3D" id="3.40.710.10">
    <property type="entry name" value="DD-peptidase/beta-lactamase superfamily"/>
    <property type="match status" value="1"/>
</dbReference>
<keyword evidence="4 6" id="KW-0378">Hydrolase</keyword>
<dbReference type="EMBL" id="LDSL01000071">
    <property type="protein sequence ID" value="KTT21243.1"/>
    <property type="molecule type" value="Genomic_DNA"/>
</dbReference>
<feature type="binding site" evidence="6">
    <location>
        <position position="68"/>
    </location>
    <ligand>
        <name>substrate</name>
    </ligand>
</feature>
<feature type="binding site" evidence="6">
    <location>
        <position position="119"/>
    </location>
    <ligand>
        <name>substrate</name>
    </ligand>
</feature>
<dbReference type="Proteomes" id="UP000072741">
    <property type="component" value="Unassembled WGS sequence"/>
</dbReference>
<dbReference type="HAMAP" id="MF_00313">
    <property type="entry name" value="Glutaminase"/>
    <property type="match status" value="1"/>
</dbReference>
<dbReference type="InterPro" id="IPR015868">
    <property type="entry name" value="Glutaminase"/>
</dbReference>
<evidence type="ECO:0000313" key="8">
    <source>
        <dbReference type="Proteomes" id="UP000072741"/>
    </source>
</evidence>
<feature type="binding site" evidence="6">
    <location>
        <position position="170"/>
    </location>
    <ligand>
        <name>substrate</name>
    </ligand>
</feature>
<gene>
    <name evidence="6" type="primary">glsA</name>
    <name evidence="7" type="ORF">NS331_12355</name>
</gene>
<dbReference type="PATRIC" id="fig|433924.3.peg.4525"/>
<sequence>MNTSPDFQAVLDDIVHTLGPEAGREGQVARYIPALARVDATRFGIALRTCDGREAVAGDGDVPFSIQSISKLFSLTLAMRHMPEAALWARIGREPSGNPFNSLVQLESEQGKPRNPFINAGAIAVADRIVDLYGADARGTLRGFLSHLAGEPVDFDEEVAASEAASGHRNLALAHFMKSFGKLDHPVAEVLDLYFHQCALAMSCRQLARAASYLSRDGAHPDHADERVVTERQTRRINALMLTCGTYDAAGEFAFRIGLPCKSGVGGGIVAVVPDRLTLCVWSPALDATGNSHLGMKALEMFVARTGLSVF</sequence>
<evidence type="ECO:0000256" key="5">
    <source>
        <dbReference type="ARBA" id="ARBA00049534"/>
    </source>
</evidence>
<comment type="catalytic activity">
    <reaction evidence="5 6">
        <text>L-glutamine + H2O = L-glutamate + NH4(+)</text>
        <dbReference type="Rhea" id="RHEA:15889"/>
        <dbReference type="ChEBI" id="CHEBI:15377"/>
        <dbReference type="ChEBI" id="CHEBI:28938"/>
        <dbReference type="ChEBI" id="CHEBI:29985"/>
        <dbReference type="ChEBI" id="CHEBI:58359"/>
        <dbReference type="EC" id="3.5.1.2"/>
    </reaction>
</comment>
<dbReference type="PANTHER" id="PTHR12544">
    <property type="entry name" value="GLUTAMINASE"/>
    <property type="match status" value="1"/>
</dbReference>
<comment type="subunit">
    <text evidence="2 6">Homotetramer.</text>
</comment>
<comment type="similarity">
    <text evidence="1 6">Belongs to the glutaminase family.</text>
</comment>
<feature type="binding site" evidence="6">
    <location>
        <position position="265"/>
    </location>
    <ligand>
        <name>substrate</name>
    </ligand>
</feature>
<feature type="binding site" evidence="6">
    <location>
        <position position="163"/>
    </location>
    <ligand>
        <name>substrate</name>
    </ligand>
</feature>
<dbReference type="FunFam" id="3.40.710.10:FF:000005">
    <property type="entry name" value="Glutaminase"/>
    <property type="match status" value="1"/>
</dbReference>
<dbReference type="InterPro" id="IPR012338">
    <property type="entry name" value="Beta-lactam/transpept-like"/>
</dbReference>
<evidence type="ECO:0000256" key="1">
    <source>
        <dbReference type="ARBA" id="ARBA00011076"/>
    </source>
</evidence>
<dbReference type="GO" id="GO:0006543">
    <property type="term" value="P:L-glutamine catabolic process"/>
    <property type="evidence" value="ECO:0007669"/>
    <property type="project" value="TreeGrafter"/>
</dbReference>
<comment type="caution">
    <text evidence="7">The sequence shown here is derived from an EMBL/GenBank/DDBJ whole genome shotgun (WGS) entry which is preliminary data.</text>
</comment>
<feature type="binding site" evidence="6">
    <location>
        <position position="247"/>
    </location>
    <ligand>
        <name>substrate</name>
    </ligand>
</feature>
<dbReference type="EC" id="3.5.1.2" evidence="3 6"/>
<evidence type="ECO:0000256" key="3">
    <source>
        <dbReference type="ARBA" id="ARBA00012918"/>
    </source>
</evidence>
<evidence type="ECO:0000256" key="4">
    <source>
        <dbReference type="ARBA" id="ARBA00022801"/>
    </source>
</evidence>
<dbReference type="PANTHER" id="PTHR12544:SF29">
    <property type="entry name" value="GLUTAMINASE"/>
    <property type="match status" value="1"/>
</dbReference>
<evidence type="ECO:0000256" key="2">
    <source>
        <dbReference type="ARBA" id="ARBA00011881"/>
    </source>
</evidence>
<evidence type="ECO:0000256" key="6">
    <source>
        <dbReference type="HAMAP-Rule" id="MF_00313"/>
    </source>
</evidence>
<dbReference type="SUPFAM" id="SSF56601">
    <property type="entry name" value="beta-lactamase/transpeptidase-like"/>
    <property type="match status" value="1"/>
</dbReference>